<dbReference type="EMBL" id="AAFI02000007">
    <property type="protein sequence ID" value="EAL71448.1"/>
    <property type="molecule type" value="Genomic_DNA"/>
</dbReference>
<comment type="cofactor">
    <cofactor evidence="7">
        <name>Ca(2+)</name>
        <dbReference type="ChEBI" id="CHEBI:29108"/>
    </cofactor>
    <text evidence="7">Binds 1 Ca(2+) ion per subunit.</text>
</comment>
<evidence type="ECO:0000256" key="7">
    <source>
        <dbReference type="PROSITE-ProRule" id="PRU01032"/>
    </source>
</evidence>
<dbReference type="Pfam" id="PF09286">
    <property type="entry name" value="Pro-kuma_activ"/>
    <property type="match status" value="1"/>
</dbReference>
<dbReference type="FunFam" id="3.40.50.200:FF:000054">
    <property type="entry name" value="Uncharacterized protein"/>
    <property type="match status" value="1"/>
</dbReference>
<dbReference type="SUPFAM" id="SSF54897">
    <property type="entry name" value="Protease propeptides/inhibitors"/>
    <property type="match status" value="1"/>
</dbReference>
<evidence type="ECO:0000256" key="4">
    <source>
        <dbReference type="ARBA" id="ARBA00022825"/>
    </source>
</evidence>
<evidence type="ECO:0000256" key="2">
    <source>
        <dbReference type="ARBA" id="ARBA00022723"/>
    </source>
</evidence>
<dbReference type="PROSITE" id="PS00138">
    <property type="entry name" value="SUBTILASE_SER"/>
    <property type="match status" value="1"/>
</dbReference>
<dbReference type="PaxDb" id="44689-DDB0168626"/>
<keyword evidence="5 7" id="KW-0106">Calcium</keyword>
<feature type="binding site" evidence="7">
    <location>
        <position position="600"/>
    </location>
    <ligand>
        <name>Ca(2+)</name>
        <dbReference type="ChEBI" id="CHEBI:29108"/>
    </ligand>
</feature>
<reference evidence="9 10" key="1">
    <citation type="journal article" date="2005" name="Nature">
        <title>The genome of the social amoeba Dictyostelium discoideum.</title>
        <authorList>
            <consortium name="The Dictyostelium discoideum Sequencing Consortium"/>
            <person name="Eichinger L."/>
            <person name="Pachebat J.A."/>
            <person name="Glockner G."/>
            <person name="Rajandream M.A."/>
            <person name="Sucgang R."/>
            <person name="Berriman M."/>
            <person name="Song J."/>
            <person name="Olsen R."/>
            <person name="Szafranski K."/>
            <person name="Xu Q."/>
            <person name="Tunggal B."/>
            <person name="Kummerfeld S."/>
            <person name="Madera M."/>
            <person name="Konfortov B.A."/>
            <person name="Rivero F."/>
            <person name="Bankier A.T."/>
            <person name="Lehmann R."/>
            <person name="Hamlin N."/>
            <person name="Davies R."/>
            <person name="Gaudet P."/>
            <person name="Fey P."/>
            <person name="Pilcher K."/>
            <person name="Chen G."/>
            <person name="Saunders D."/>
            <person name="Sodergren E."/>
            <person name="Davis P."/>
            <person name="Kerhornou A."/>
            <person name="Nie X."/>
            <person name="Hall N."/>
            <person name="Anjard C."/>
            <person name="Hemphill L."/>
            <person name="Bason N."/>
            <person name="Farbrother P."/>
            <person name="Desany B."/>
            <person name="Just E."/>
            <person name="Morio T."/>
            <person name="Rost R."/>
            <person name="Churcher C."/>
            <person name="Cooper J."/>
            <person name="Haydock S."/>
            <person name="van Driessche N."/>
            <person name="Cronin A."/>
            <person name="Goodhead I."/>
            <person name="Muzny D."/>
            <person name="Mourier T."/>
            <person name="Pain A."/>
            <person name="Lu M."/>
            <person name="Harper D."/>
            <person name="Lindsay R."/>
            <person name="Hauser H."/>
            <person name="James K."/>
            <person name="Quiles M."/>
            <person name="Madan Babu M."/>
            <person name="Saito T."/>
            <person name="Buchrieser C."/>
            <person name="Wardroper A."/>
            <person name="Felder M."/>
            <person name="Thangavelu M."/>
            <person name="Johnson D."/>
            <person name="Knights A."/>
            <person name="Loulseged H."/>
            <person name="Mungall K."/>
            <person name="Oliver K."/>
            <person name="Price C."/>
            <person name="Quail M.A."/>
            <person name="Urushihara H."/>
            <person name="Hernandez J."/>
            <person name="Rabbinowitsch E."/>
            <person name="Steffen D."/>
            <person name="Sanders M."/>
            <person name="Ma J."/>
            <person name="Kohara Y."/>
            <person name="Sharp S."/>
            <person name="Simmonds M."/>
            <person name="Spiegler S."/>
            <person name="Tivey A."/>
            <person name="Sugano S."/>
            <person name="White B."/>
            <person name="Walker D."/>
            <person name="Woodward J."/>
            <person name="Winckler T."/>
            <person name="Tanaka Y."/>
            <person name="Shaulsky G."/>
            <person name="Schleicher M."/>
            <person name="Weinstock G."/>
            <person name="Rosenthal A."/>
            <person name="Cox E.C."/>
            <person name="Chisholm R.L."/>
            <person name="Gibbs R."/>
            <person name="Loomis W.F."/>
            <person name="Platzer M."/>
            <person name="Kay R.R."/>
            <person name="Williams J."/>
            <person name="Dear P.H."/>
            <person name="Noegel A.A."/>
            <person name="Barrell B."/>
            <person name="Kuspa A."/>
        </authorList>
    </citation>
    <scope>NUCLEOTIDE SEQUENCE [LARGE SCALE GENOMIC DNA]</scope>
    <source>
        <strain evidence="9 10">AX4</strain>
    </source>
</reference>
<dbReference type="GO" id="GO:0004175">
    <property type="term" value="F:endopeptidase activity"/>
    <property type="evidence" value="ECO:0000318"/>
    <property type="project" value="GO_Central"/>
</dbReference>
<dbReference type="InParanoid" id="Q86AG5"/>
<accession>Q55A78</accession>
<dbReference type="Gene3D" id="3.40.50.200">
    <property type="entry name" value="Peptidase S8/S53 domain"/>
    <property type="match status" value="2"/>
</dbReference>
<evidence type="ECO:0000256" key="1">
    <source>
        <dbReference type="ARBA" id="ARBA00022670"/>
    </source>
</evidence>
<feature type="binding site" evidence="7">
    <location>
        <position position="577"/>
    </location>
    <ligand>
        <name>Ca(2+)</name>
        <dbReference type="ChEBI" id="CHEBI:29108"/>
    </ligand>
</feature>
<protein>
    <recommendedName>
        <fullName evidence="8">Peptidase S53 domain-containing protein</fullName>
    </recommendedName>
</protein>
<gene>
    <name evidence="9" type="ORF">DDB_G0272028</name>
</gene>
<dbReference type="RefSeq" id="XP_645388.1">
    <property type="nucleotide sequence ID" value="XM_640296.1"/>
</dbReference>
<proteinExistence type="predicted"/>
<dbReference type="HOGENOM" id="CLU_013783_3_0_1"/>
<evidence type="ECO:0000256" key="6">
    <source>
        <dbReference type="ARBA" id="ARBA00023145"/>
    </source>
</evidence>
<keyword evidence="3 7" id="KW-0378">Hydrolase</keyword>
<dbReference type="MEROPS" id="S53.A01"/>
<feature type="active site" description="Charge relay system" evidence="7">
    <location>
        <position position="196"/>
    </location>
</feature>
<dbReference type="PROSITE" id="PS51695">
    <property type="entry name" value="SEDOLISIN"/>
    <property type="match status" value="1"/>
</dbReference>
<feature type="active site" description="Charge relay system" evidence="7">
    <location>
        <position position="532"/>
    </location>
</feature>
<dbReference type="PANTHER" id="PTHR14218:SF15">
    <property type="entry name" value="TRIPEPTIDYL-PEPTIDASE 1"/>
    <property type="match status" value="1"/>
</dbReference>
<dbReference type="InterPro" id="IPR000209">
    <property type="entry name" value="Peptidase_S8/S53_dom"/>
</dbReference>
<dbReference type="PANTHER" id="PTHR14218">
    <property type="entry name" value="PROTEASE S8 TRIPEPTIDYL PEPTIDASE I CLN2"/>
    <property type="match status" value="1"/>
</dbReference>
<dbReference type="KEGG" id="ddi:DDB_G0272028"/>
<dbReference type="Proteomes" id="UP000002195">
    <property type="component" value="Unassembled WGS sequence"/>
</dbReference>
<dbReference type="GO" id="GO:0046872">
    <property type="term" value="F:metal ion binding"/>
    <property type="evidence" value="ECO:0007669"/>
    <property type="project" value="UniProtKB-UniRule"/>
</dbReference>
<dbReference type="FunCoup" id="Q86AG5">
    <property type="interactions" value="1"/>
</dbReference>
<dbReference type="OMA" id="FETEFAY"/>
<organism evidence="9 10">
    <name type="scientific">Dictyostelium discoideum</name>
    <name type="common">Social amoeba</name>
    <dbReference type="NCBI Taxonomy" id="44689"/>
    <lineage>
        <taxon>Eukaryota</taxon>
        <taxon>Amoebozoa</taxon>
        <taxon>Evosea</taxon>
        <taxon>Eumycetozoa</taxon>
        <taxon>Dictyostelia</taxon>
        <taxon>Dictyosteliales</taxon>
        <taxon>Dictyosteliaceae</taxon>
        <taxon>Dictyostelium</taxon>
    </lineage>
</organism>
<dbReference type="InterPro" id="IPR050819">
    <property type="entry name" value="Tripeptidyl-peptidase_I"/>
</dbReference>
<evidence type="ECO:0000313" key="9">
    <source>
        <dbReference type="EMBL" id="EAL71448.1"/>
    </source>
</evidence>
<dbReference type="STRING" id="44689.Q86AG5"/>
<evidence type="ECO:0000256" key="3">
    <source>
        <dbReference type="ARBA" id="ARBA00022801"/>
    </source>
</evidence>
<dbReference type="VEuPathDB" id="AmoebaDB:DDB_G0272028"/>
<dbReference type="Pfam" id="PF00082">
    <property type="entry name" value="Peptidase_S8"/>
    <property type="match status" value="1"/>
</dbReference>
<dbReference type="GO" id="GO:0004252">
    <property type="term" value="F:serine-type endopeptidase activity"/>
    <property type="evidence" value="ECO:0007669"/>
    <property type="project" value="UniProtKB-UniRule"/>
</dbReference>
<keyword evidence="1 7" id="KW-0645">Protease</keyword>
<feature type="binding site" evidence="7">
    <location>
        <position position="578"/>
    </location>
    <ligand>
        <name>Ca(2+)</name>
        <dbReference type="ChEBI" id="CHEBI:29108"/>
    </ligand>
</feature>
<dbReference type="GO" id="GO:0006508">
    <property type="term" value="P:proteolysis"/>
    <property type="evidence" value="ECO:0000318"/>
    <property type="project" value="GO_Central"/>
</dbReference>
<dbReference type="PhylomeDB" id="Q86AG5"/>
<dbReference type="eggNOG" id="ENOG502S2RS">
    <property type="taxonomic scope" value="Eukaryota"/>
</dbReference>
<dbReference type="SMR" id="Q86AG5"/>
<dbReference type="CDD" id="cd04056">
    <property type="entry name" value="Peptidases_S53"/>
    <property type="match status" value="1"/>
</dbReference>
<feature type="binding site" evidence="7">
    <location>
        <position position="602"/>
    </location>
    <ligand>
        <name>Ca(2+)</name>
        <dbReference type="ChEBI" id="CHEBI:29108"/>
    </ligand>
</feature>
<dbReference type="AlphaFoldDB" id="Q86AG5"/>
<accession>Q86AG5</accession>
<keyword evidence="6" id="KW-0865">Zymogen</keyword>
<keyword evidence="4 7" id="KW-0720">Serine protease</keyword>
<dbReference type="InterPro" id="IPR036852">
    <property type="entry name" value="Peptidase_S8/S53_dom_sf"/>
</dbReference>
<dbReference type="CDD" id="cd11377">
    <property type="entry name" value="Pro-peptidase_S53"/>
    <property type="match status" value="1"/>
</dbReference>
<feature type="active site" description="Charge relay system" evidence="7">
    <location>
        <position position="192"/>
    </location>
</feature>
<evidence type="ECO:0000259" key="8">
    <source>
        <dbReference type="PROSITE" id="PS51695"/>
    </source>
</evidence>
<dbReference type="InterPro" id="IPR015366">
    <property type="entry name" value="S53_propep"/>
</dbReference>
<name>Q86AG5_DICDI</name>
<dbReference type="InterPro" id="IPR023828">
    <property type="entry name" value="Peptidase_S8_Ser-AS"/>
</dbReference>
<dbReference type="FunFam" id="3.40.50.200:FF:000040">
    <property type="entry name" value="Predicted protein"/>
    <property type="match status" value="1"/>
</dbReference>
<dbReference type="SUPFAM" id="SSF52743">
    <property type="entry name" value="Subtilisin-like"/>
    <property type="match status" value="1"/>
</dbReference>
<sequence>MSLEEINLLVSPSNEDVKTVVNWLKSNDIGKEEMMVHSDFIQLRINVMKASNLFETEFAYYQSIRNSLDQRIRIVESASIPKYLKNKIDFILGLSDFIEDNKFYETMFKSRIDVKDSFVTITPSFIKSYYGIPFNQVGENENNSISVASFNDFYSAGALGYFDSEYNIDSSSIRVNNSGPNCFGLNYCGQAESDLDIQYITAIGNNISTLFLSSGNGEWVLDWASSIQLFNPIPKIASISYSWAELEQCQATSFCPTLGIDSQIYIQRSNIEFQKIGLRGTTIFVSSGDDGSTSFYSTSGNCPIDGLNHYCPLGGCNHTITQCPSITIIQSNGSLAIFPNGIGANTGILFSNQSFVDAVNEFIKTNWQCDLSIEEDFSQNPHLYSSCSCENLIPTSNDELGIKIIGYSFDENAGSLFSPQYPTSSPYVTSVGATQIITNQPDEIVCSSSTGAAVTSGGGFAVTQSQPYYQVVAVAKYLETAENLPPSFSFDPTKRAYPDISLVAHKYSIGYSANDSSLDSCPCGLINVDGTSASTPTVAGIFALINDKLLSAGKSQLGFLNPLLYQAAQEQPNVFNDIVTGNINCNRAYCCQYGFSAAVGYDPATDLF</sequence>
<dbReference type="GO" id="GO:0008240">
    <property type="term" value="F:tripeptidyl-peptidase activity"/>
    <property type="evidence" value="ECO:0000318"/>
    <property type="project" value="GO_Central"/>
</dbReference>
<dbReference type="GeneID" id="8618277"/>
<evidence type="ECO:0000313" key="10">
    <source>
        <dbReference type="Proteomes" id="UP000002195"/>
    </source>
</evidence>
<comment type="caution">
    <text evidence="9">The sequence shown here is derived from an EMBL/GenBank/DDBJ whole genome shotgun (WGS) entry which is preliminary data.</text>
</comment>
<dbReference type="InterPro" id="IPR030400">
    <property type="entry name" value="Sedolisin_dom"/>
</dbReference>
<dbReference type="SMART" id="SM00944">
    <property type="entry name" value="Pro-kuma_activ"/>
    <property type="match status" value="1"/>
</dbReference>
<keyword evidence="10" id="KW-1185">Reference proteome</keyword>
<keyword evidence="2 7" id="KW-0479">Metal-binding</keyword>
<evidence type="ECO:0000256" key="5">
    <source>
        <dbReference type="ARBA" id="ARBA00022837"/>
    </source>
</evidence>
<feature type="domain" description="Peptidase S53" evidence="8">
    <location>
        <begin position="120"/>
        <end position="608"/>
    </location>
</feature>